<gene>
    <name evidence="1" type="ORF">CK510_03715</name>
</gene>
<dbReference type="Gene3D" id="2.60.200.60">
    <property type="match status" value="1"/>
</dbReference>
<dbReference type="RefSeq" id="WP_095720409.1">
    <property type="nucleotide sequence ID" value="NZ_NTFS01000023.1"/>
</dbReference>
<dbReference type="InterPro" id="IPR008727">
    <property type="entry name" value="PAAR_motif"/>
</dbReference>
<dbReference type="AlphaFoldDB" id="A0A2A2TNN4"/>
<dbReference type="Pfam" id="PF05488">
    <property type="entry name" value="PAAR_motif"/>
    <property type="match status" value="1"/>
</dbReference>
<evidence type="ECO:0008006" key="3">
    <source>
        <dbReference type="Google" id="ProtNLM"/>
    </source>
</evidence>
<accession>A0A2A2TNN4</accession>
<comment type="caution">
    <text evidence="1">The sequence shown here is derived from an EMBL/GenBank/DDBJ whole genome shotgun (WGS) entry which is preliminary data.</text>
</comment>
<sequence>MAGKPAARVGDITAHGSPLSIGPGSMNVMIGKKPAWRGISAAQAALLAQTFAKGMEDIGKAQVKMAAASGTPAAPAAATNLADTVVEAVGNMANLMASFAADIHSCPIVKVTVPDGVGVVIDGSQTVLINGLAACRMGDTVQETTSVNKIAVGEFTVMIGG</sequence>
<protein>
    <recommendedName>
        <fullName evidence="3">PAAR motif-containing protein</fullName>
    </recommendedName>
</protein>
<dbReference type="OrthoDB" id="197187at2"/>
<evidence type="ECO:0000313" key="2">
    <source>
        <dbReference type="Proteomes" id="UP000218238"/>
    </source>
</evidence>
<keyword evidence="2" id="KW-1185">Reference proteome</keyword>
<organism evidence="1 2">
    <name type="scientific">Brunnivagina elsteri CCALA 953</name>
    <dbReference type="NCBI Taxonomy" id="987040"/>
    <lineage>
        <taxon>Bacteria</taxon>
        <taxon>Bacillati</taxon>
        <taxon>Cyanobacteriota</taxon>
        <taxon>Cyanophyceae</taxon>
        <taxon>Nostocales</taxon>
        <taxon>Calotrichaceae</taxon>
        <taxon>Brunnivagina</taxon>
    </lineage>
</organism>
<reference evidence="1 2" key="1">
    <citation type="submission" date="2017-08" db="EMBL/GenBank/DDBJ databases">
        <title>Draft genome sequence of filamentous cyanobacterium Calothrix elsteri CCALA 953.</title>
        <authorList>
            <person name="Gagunashvili A.N."/>
            <person name="Elster J."/>
            <person name="Andresson O.S."/>
        </authorList>
    </citation>
    <scope>NUCLEOTIDE SEQUENCE [LARGE SCALE GENOMIC DNA]</scope>
    <source>
        <strain evidence="1 2">CCALA 953</strain>
    </source>
</reference>
<evidence type="ECO:0000313" key="1">
    <source>
        <dbReference type="EMBL" id="PAX60089.1"/>
    </source>
</evidence>
<dbReference type="EMBL" id="NTFS01000023">
    <property type="protein sequence ID" value="PAX60089.1"/>
    <property type="molecule type" value="Genomic_DNA"/>
</dbReference>
<name>A0A2A2TNN4_9CYAN</name>
<dbReference type="Proteomes" id="UP000218238">
    <property type="component" value="Unassembled WGS sequence"/>
</dbReference>
<proteinExistence type="predicted"/>